<proteinExistence type="predicted"/>
<dbReference type="AlphaFoldDB" id="A0AAV2FSG1"/>
<feature type="region of interest" description="Disordered" evidence="1">
    <location>
        <begin position="1"/>
        <end position="44"/>
    </location>
</feature>
<organism evidence="2 3">
    <name type="scientific">Linum trigynum</name>
    <dbReference type="NCBI Taxonomy" id="586398"/>
    <lineage>
        <taxon>Eukaryota</taxon>
        <taxon>Viridiplantae</taxon>
        <taxon>Streptophyta</taxon>
        <taxon>Embryophyta</taxon>
        <taxon>Tracheophyta</taxon>
        <taxon>Spermatophyta</taxon>
        <taxon>Magnoliopsida</taxon>
        <taxon>eudicotyledons</taxon>
        <taxon>Gunneridae</taxon>
        <taxon>Pentapetalae</taxon>
        <taxon>rosids</taxon>
        <taxon>fabids</taxon>
        <taxon>Malpighiales</taxon>
        <taxon>Linaceae</taxon>
        <taxon>Linum</taxon>
    </lineage>
</organism>
<reference evidence="2 3" key="1">
    <citation type="submission" date="2024-04" db="EMBL/GenBank/DDBJ databases">
        <authorList>
            <person name="Fracassetti M."/>
        </authorList>
    </citation>
    <scope>NUCLEOTIDE SEQUENCE [LARGE SCALE GENOMIC DNA]</scope>
</reference>
<name>A0AAV2FSG1_9ROSI</name>
<protein>
    <submittedName>
        <fullName evidence="2">Uncharacterized protein</fullName>
    </submittedName>
</protein>
<keyword evidence="3" id="KW-1185">Reference proteome</keyword>
<dbReference type="Proteomes" id="UP001497516">
    <property type="component" value="Chromosome 7"/>
</dbReference>
<accession>A0AAV2FSG1</accession>
<sequence>MNLKHLKNHKKCRTKHSTRRNPRQQARTSHRNGPQADWASDSGDVAMGRVGDSWVGKAGCLVHHQYSDETR</sequence>
<feature type="compositionally biased region" description="Basic residues" evidence="1">
    <location>
        <begin position="1"/>
        <end position="22"/>
    </location>
</feature>
<gene>
    <name evidence="2" type="ORF">LTRI10_LOCUS40718</name>
</gene>
<evidence type="ECO:0000256" key="1">
    <source>
        <dbReference type="SAM" id="MobiDB-lite"/>
    </source>
</evidence>
<evidence type="ECO:0000313" key="2">
    <source>
        <dbReference type="EMBL" id="CAL1400603.1"/>
    </source>
</evidence>
<evidence type="ECO:0000313" key="3">
    <source>
        <dbReference type="Proteomes" id="UP001497516"/>
    </source>
</evidence>
<dbReference type="EMBL" id="OZ034820">
    <property type="protein sequence ID" value="CAL1400603.1"/>
    <property type="molecule type" value="Genomic_DNA"/>
</dbReference>